<dbReference type="AlphaFoldDB" id="A0A9P4QB50"/>
<evidence type="ECO:0000256" key="5">
    <source>
        <dbReference type="ARBA" id="ARBA00023065"/>
    </source>
</evidence>
<evidence type="ECO:0000313" key="13">
    <source>
        <dbReference type="Proteomes" id="UP000799441"/>
    </source>
</evidence>
<dbReference type="GO" id="GO:0015271">
    <property type="term" value="F:outward rectifier potassium channel activity"/>
    <property type="evidence" value="ECO:0007669"/>
    <property type="project" value="TreeGrafter"/>
</dbReference>
<keyword evidence="7 8" id="KW-0407">Ion channel</keyword>
<feature type="compositionally biased region" description="Basic residues" evidence="9">
    <location>
        <begin position="41"/>
        <end position="54"/>
    </location>
</feature>
<protein>
    <submittedName>
        <fullName evidence="12">Voltage-gated potassium channel</fullName>
    </submittedName>
</protein>
<keyword evidence="2 8" id="KW-0813">Transport</keyword>
<comment type="subcellular location">
    <subcellularLocation>
        <location evidence="1">Membrane</location>
        <topology evidence="1">Multi-pass membrane protein</topology>
    </subcellularLocation>
</comment>
<sequence length="800" mass="90843">MADDRSPRSSTEQTVTANSPQDSHRYAPTKENNGPYPHTSWGRRRSSVRSRSSQRRPSLALQRTTTGKRTWWKFTLRDWDDDEEQDWWFASTAIPLFAATMGPLANVLSIAALVTYWRMCLIPDVPDEEAYLCPGNPENILTPLEGNPFSDPRWCYNLNAVSLALGFVGNFFLLCNFTHRIRYIIALPVTIVMWYLATAILIGITVSMHVYVPPVSPQQTYTQGFWYAVFAAMLYCICSMLLMVNMVGYFLGHYPQHFTLTDSQRTLILQTMLFFVWLAGGGAVFSKVESDYGNGTFNWSYVNALYFCDVTILTVGFGDLYTTSNAGRGLVFPYSVGGIIMLGLMVGSITKFVGELSTEKVVKRHVEKIRTRTIGRTVTSSTELTDRERKALAEARRRDDGLKISEPFNPVDRSKAIRIEGSGAPDHRRTSTPFGGPLRRATTLIAKPRKPKLLLLREEKDRFVTMRRIQAETSKFKRWSALFASISAFGTLWCIGAVVFWQCEKNIQGMSYFQALYFCYVSLLTIGYGDLAPKSNPGRPFFVVWSLLAIPTMSILVNDLGSTVISKFQQGTYTLADFTVLPKKGVWHSILTRNPRLMNWITQKKQSHDTKKRLEEGFPAGPEPEKDPEPPTLDVLAQEQEKKPSREELAKRLAKTIHKTTKTWKNEPKKRYSYEEWVEITQLIRFTARKDDEDAKKDDDDEVEELIEWDWIGEDSPMMANVSEPEFVLDRLCESMNRYIRDVAAAGRPGDDEAEEGKAEFQHAGLHQMGSRAEHHTNSHVGLSMILEKSEIGEGRERSG</sequence>
<evidence type="ECO:0000256" key="3">
    <source>
        <dbReference type="ARBA" id="ARBA00022692"/>
    </source>
</evidence>
<dbReference type="Proteomes" id="UP000799441">
    <property type="component" value="Unassembled WGS sequence"/>
</dbReference>
<evidence type="ECO:0000313" key="12">
    <source>
        <dbReference type="EMBL" id="KAF2722945.1"/>
    </source>
</evidence>
<feature type="domain" description="Potassium channel" evidence="11">
    <location>
        <begin position="492"/>
        <end position="564"/>
    </location>
</feature>
<evidence type="ECO:0000259" key="11">
    <source>
        <dbReference type="Pfam" id="PF07885"/>
    </source>
</evidence>
<name>A0A9P4QB50_9PEZI</name>
<evidence type="ECO:0000256" key="8">
    <source>
        <dbReference type="RuleBase" id="RU003857"/>
    </source>
</evidence>
<feature type="transmembrane region" description="Helical" evidence="10">
    <location>
        <begin position="479"/>
        <end position="500"/>
    </location>
</feature>
<feature type="transmembrane region" description="Helical" evidence="10">
    <location>
        <begin position="512"/>
        <end position="529"/>
    </location>
</feature>
<feature type="transmembrane region" description="Helical" evidence="10">
    <location>
        <begin position="267"/>
        <end position="286"/>
    </location>
</feature>
<evidence type="ECO:0000256" key="1">
    <source>
        <dbReference type="ARBA" id="ARBA00004141"/>
    </source>
</evidence>
<feature type="region of interest" description="Disordered" evidence="9">
    <location>
        <begin position="1"/>
        <end position="62"/>
    </location>
</feature>
<feature type="region of interest" description="Disordered" evidence="9">
    <location>
        <begin position="747"/>
        <end position="800"/>
    </location>
</feature>
<evidence type="ECO:0000256" key="9">
    <source>
        <dbReference type="SAM" id="MobiDB-lite"/>
    </source>
</evidence>
<dbReference type="FunFam" id="1.10.287.70:FF:000182">
    <property type="entry name" value="Outward-rectifier potassium channel TOK1"/>
    <property type="match status" value="1"/>
</dbReference>
<comment type="similarity">
    <text evidence="8">Belongs to the two pore domain potassium channel (TC 1.A.1.8) family.</text>
</comment>
<feature type="transmembrane region" description="Helical" evidence="10">
    <location>
        <begin position="96"/>
        <end position="117"/>
    </location>
</feature>
<dbReference type="SUPFAM" id="SSF81324">
    <property type="entry name" value="Voltage-gated potassium channels"/>
    <property type="match status" value="2"/>
</dbReference>
<accession>A0A9P4QB50</accession>
<evidence type="ECO:0000256" key="4">
    <source>
        <dbReference type="ARBA" id="ARBA00022989"/>
    </source>
</evidence>
<dbReference type="OrthoDB" id="297496at2759"/>
<dbReference type="Pfam" id="PF07885">
    <property type="entry name" value="Ion_trans_2"/>
    <property type="match status" value="2"/>
</dbReference>
<dbReference type="PANTHER" id="PTHR11003:SF342">
    <property type="entry name" value="OUTWARD-RECTIFIER POTASSIUM CHANNEL TOK1"/>
    <property type="match status" value="1"/>
</dbReference>
<organism evidence="12 13">
    <name type="scientific">Polychaeton citri CBS 116435</name>
    <dbReference type="NCBI Taxonomy" id="1314669"/>
    <lineage>
        <taxon>Eukaryota</taxon>
        <taxon>Fungi</taxon>
        <taxon>Dikarya</taxon>
        <taxon>Ascomycota</taxon>
        <taxon>Pezizomycotina</taxon>
        <taxon>Dothideomycetes</taxon>
        <taxon>Dothideomycetidae</taxon>
        <taxon>Capnodiales</taxon>
        <taxon>Capnodiaceae</taxon>
        <taxon>Polychaeton</taxon>
    </lineage>
</organism>
<feature type="transmembrane region" description="Helical" evidence="10">
    <location>
        <begin position="156"/>
        <end position="177"/>
    </location>
</feature>
<proteinExistence type="inferred from homology"/>
<feature type="transmembrane region" description="Helical" evidence="10">
    <location>
        <begin position="298"/>
        <end position="318"/>
    </location>
</feature>
<dbReference type="PANTHER" id="PTHR11003">
    <property type="entry name" value="POTASSIUM CHANNEL, SUBFAMILY K"/>
    <property type="match status" value="1"/>
</dbReference>
<keyword evidence="4 10" id="KW-1133">Transmembrane helix</keyword>
<feature type="transmembrane region" description="Helical" evidence="10">
    <location>
        <begin position="541"/>
        <end position="560"/>
    </location>
</feature>
<dbReference type="GO" id="GO:0030322">
    <property type="term" value="P:stabilization of membrane potential"/>
    <property type="evidence" value="ECO:0007669"/>
    <property type="project" value="TreeGrafter"/>
</dbReference>
<dbReference type="EMBL" id="MU003779">
    <property type="protein sequence ID" value="KAF2722945.1"/>
    <property type="molecule type" value="Genomic_DNA"/>
</dbReference>
<dbReference type="GO" id="GO:0022841">
    <property type="term" value="F:potassium ion leak channel activity"/>
    <property type="evidence" value="ECO:0007669"/>
    <property type="project" value="TreeGrafter"/>
</dbReference>
<dbReference type="InterPro" id="IPR013099">
    <property type="entry name" value="K_chnl_dom"/>
</dbReference>
<dbReference type="PRINTS" id="PR01333">
    <property type="entry name" value="2POREKCHANEL"/>
</dbReference>
<feature type="compositionally biased region" description="Polar residues" evidence="9">
    <location>
        <begin position="8"/>
        <end position="21"/>
    </location>
</feature>
<feature type="compositionally biased region" description="Basic and acidic residues" evidence="9">
    <location>
        <begin position="788"/>
        <end position="800"/>
    </location>
</feature>
<feature type="compositionally biased region" description="Basic and acidic residues" evidence="9">
    <location>
        <begin position="606"/>
        <end position="616"/>
    </location>
</feature>
<keyword evidence="13" id="KW-1185">Reference proteome</keyword>
<dbReference type="InterPro" id="IPR003280">
    <property type="entry name" value="2pore_dom_K_chnl"/>
</dbReference>
<feature type="transmembrane region" description="Helical" evidence="10">
    <location>
        <begin position="330"/>
        <end position="350"/>
    </location>
</feature>
<keyword evidence="6 10" id="KW-0472">Membrane</keyword>
<evidence type="ECO:0000256" key="10">
    <source>
        <dbReference type="SAM" id="Phobius"/>
    </source>
</evidence>
<feature type="region of interest" description="Disordered" evidence="9">
    <location>
        <begin position="602"/>
        <end position="632"/>
    </location>
</feature>
<evidence type="ECO:0000256" key="7">
    <source>
        <dbReference type="ARBA" id="ARBA00023303"/>
    </source>
</evidence>
<feature type="transmembrane region" description="Helical" evidence="10">
    <location>
        <begin position="184"/>
        <end position="212"/>
    </location>
</feature>
<dbReference type="Gene3D" id="1.10.287.70">
    <property type="match status" value="2"/>
</dbReference>
<keyword evidence="5 8" id="KW-0406">Ion transport</keyword>
<evidence type="ECO:0000256" key="6">
    <source>
        <dbReference type="ARBA" id="ARBA00023136"/>
    </source>
</evidence>
<feature type="domain" description="Potassium channel" evidence="11">
    <location>
        <begin position="273"/>
        <end position="353"/>
    </location>
</feature>
<evidence type="ECO:0000256" key="2">
    <source>
        <dbReference type="ARBA" id="ARBA00022448"/>
    </source>
</evidence>
<dbReference type="GO" id="GO:0005886">
    <property type="term" value="C:plasma membrane"/>
    <property type="evidence" value="ECO:0007669"/>
    <property type="project" value="TreeGrafter"/>
</dbReference>
<comment type="caution">
    <text evidence="12">The sequence shown here is derived from an EMBL/GenBank/DDBJ whole genome shotgun (WGS) entry which is preliminary data.</text>
</comment>
<feature type="transmembrane region" description="Helical" evidence="10">
    <location>
        <begin position="224"/>
        <end position="247"/>
    </location>
</feature>
<reference evidence="12" key="1">
    <citation type="journal article" date="2020" name="Stud. Mycol.">
        <title>101 Dothideomycetes genomes: a test case for predicting lifestyles and emergence of pathogens.</title>
        <authorList>
            <person name="Haridas S."/>
            <person name="Albert R."/>
            <person name="Binder M."/>
            <person name="Bloem J."/>
            <person name="Labutti K."/>
            <person name="Salamov A."/>
            <person name="Andreopoulos B."/>
            <person name="Baker S."/>
            <person name="Barry K."/>
            <person name="Bills G."/>
            <person name="Bluhm B."/>
            <person name="Cannon C."/>
            <person name="Castanera R."/>
            <person name="Culley D."/>
            <person name="Daum C."/>
            <person name="Ezra D."/>
            <person name="Gonzalez J."/>
            <person name="Henrissat B."/>
            <person name="Kuo A."/>
            <person name="Liang C."/>
            <person name="Lipzen A."/>
            <person name="Lutzoni F."/>
            <person name="Magnuson J."/>
            <person name="Mondo S."/>
            <person name="Nolan M."/>
            <person name="Ohm R."/>
            <person name="Pangilinan J."/>
            <person name="Park H.-J."/>
            <person name="Ramirez L."/>
            <person name="Alfaro M."/>
            <person name="Sun H."/>
            <person name="Tritt A."/>
            <person name="Yoshinaga Y."/>
            <person name="Zwiers L.-H."/>
            <person name="Turgeon B."/>
            <person name="Goodwin S."/>
            <person name="Spatafora J."/>
            <person name="Crous P."/>
            <person name="Grigoriev I."/>
        </authorList>
    </citation>
    <scope>NUCLEOTIDE SEQUENCE</scope>
    <source>
        <strain evidence="12">CBS 116435</strain>
    </source>
</reference>
<keyword evidence="3 8" id="KW-0812">Transmembrane</keyword>
<gene>
    <name evidence="12" type="ORF">K431DRAFT_302200</name>
</gene>